<feature type="transmembrane region" description="Helical" evidence="8">
    <location>
        <begin position="234"/>
        <end position="257"/>
    </location>
</feature>
<dbReference type="Gene3D" id="1.20.1250.20">
    <property type="entry name" value="MFS general substrate transporter like domains"/>
    <property type="match status" value="1"/>
</dbReference>
<dbReference type="InterPro" id="IPR005828">
    <property type="entry name" value="MFS_sugar_transport-like"/>
</dbReference>
<dbReference type="NCBIfam" id="TIGR00879">
    <property type="entry name" value="SP"/>
    <property type="match status" value="1"/>
</dbReference>
<dbReference type="GeneID" id="55991833"/>
<comment type="similarity">
    <text evidence="2 7">Belongs to the major facilitator superfamily. Sugar transporter (TC 2.A.1.1) family.</text>
</comment>
<dbReference type="GO" id="GO:0015791">
    <property type="term" value="P:polyol transmembrane transport"/>
    <property type="evidence" value="ECO:0007669"/>
    <property type="project" value="UniProtKB-ARBA"/>
</dbReference>
<dbReference type="Proteomes" id="UP000509510">
    <property type="component" value="Chromosome II"/>
</dbReference>
<feature type="transmembrane region" description="Helical" evidence="8">
    <location>
        <begin position="520"/>
        <end position="539"/>
    </location>
</feature>
<reference evidence="11" key="1">
    <citation type="submission" date="2020-06" db="EMBL/GenBank/DDBJ databases">
        <title>A chromosome-scale genome assembly of Talaromyces rugulosus W13939.</title>
        <authorList>
            <person name="Wang B."/>
            <person name="Guo L."/>
            <person name="Ye K."/>
            <person name="Wang L."/>
        </authorList>
    </citation>
    <scope>NUCLEOTIDE SEQUENCE [LARGE SCALE GENOMIC DNA]</scope>
    <source>
        <strain evidence="11">W13939</strain>
    </source>
</reference>
<dbReference type="SUPFAM" id="SSF103473">
    <property type="entry name" value="MFS general substrate transporter"/>
    <property type="match status" value="1"/>
</dbReference>
<keyword evidence="4 8" id="KW-0812">Transmembrane</keyword>
<gene>
    <name evidence="10" type="ORF">TRUGW13939_04331</name>
</gene>
<evidence type="ECO:0000313" key="10">
    <source>
        <dbReference type="EMBL" id="QKX57223.1"/>
    </source>
</evidence>
<evidence type="ECO:0000313" key="11">
    <source>
        <dbReference type="Proteomes" id="UP000509510"/>
    </source>
</evidence>
<sequence length="610" mass="68755">MASVKSHKGGVEHIEHHGHVTLKEYTKNVNAKIVNPLSGIPKSILFDQVSRFCRDHGLQDKEEYFKKGALVAQSPDDFELLEELDENDKYHLRREITNPWRLPRDLYFTIALCSLGSAIQGWDNTGANGANLSFPEEFGIVDNTWLVGFINSAPTIFGLFSSWATDPLNNWLGRRGVIFLTGLFCVFPVLAQGFAQNWWGLLLCRMFMGFGMGVKISTIPIMTSETVPAAIRGGLVMSFQLWVAFGIFIGFCSNLIFYRIGRLAWRFQLAAAFAPAVPILLFVWLCPESPRWLLKKNRCKDSYQSFCRLRNSEVQAARDLYYAHCQIIEERNSFGGSSLFGRVVELFAIPRLRRATLGGAIVMTAQQFSGINIMSFYSSTIFSQAGYSPFQCLMASFGFGLVNFVFAFPAIWSIDSFGRRNLLLFTFPNMAWCLVVAGCCFLIPDSVGARVPLIALFVYIFTAFYSPGIGPVPFVYAAECFPLSHREIGVAFCVCWNNIIGSILSLTFPSLLADIKPTGAFGFYAGLNMLAFVVIFLFLPETKQRTLEELDYIFGVPTRRHAAYQLRTWLPWFVRKWVLGQRHVVLEPLYQLEGFSHYHRKNGVSVEPSA</sequence>
<evidence type="ECO:0000256" key="8">
    <source>
        <dbReference type="SAM" id="Phobius"/>
    </source>
</evidence>
<dbReference type="PROSITE" id="PS00216">
    <property type="entry name" value="SUGAR_TRANSPORT_1"/>
    <property type="match status" value="1"/>
</dbReference>
<evidence type="ECO:0000256" key="2">
    <source>
        <dbReference type="ARBA" id="ARBA00010992"/>
    </source>
</evidence>
<keyword evidence="11" id="KW-1185">Reference proteome</keyword>
<dbReference type="PRINTS" id="PR00171">
    <property type="entry name" value="SUGRTRNSPORT"/>
</dbReference>
<protein>
    <recommendedName>
        <fullName evidence="9">Major facilitator superfamily (MFS) profile domain-containing protein</fullName>
    </recommendedName>
</protein>
<name>A0A7H8QWQ1_TALRU</name>
<accession>A0A7H8QWQ1</accession>
<dbReference type="InterPro" id="IPR005829">
    <property type="entry name" value="Sugar_transporter_CS"/>
</dbReference>
<keyword evidence="6 8" id="KW-0472">Membrane</keyword>
<dbReference type="PROSITE" id="PS50850">
    <property type="entry name" value="MFS"/>
    <property type="match status" value="1"/>
</dbReference>
<dbReference type="RefSeq" id="XP_035343401.1">
    <property type="nucleotide sequence ID" value="XM_035487508.1"/>
</dbReference>
<evidence type="ECO:0000256" key="4">
    <source>
        <dbReference type="ARBA" id="ARBA00022692"/>
    </source>
</evidence>
<feature type="domain" description="Major facilitator superfamily (MFS) profile" evidence="9">
    <location>
        <begin position="109"/>
        <end position="543"/>
    </location>
</feature>
<feature type="transmembrane region" description="Helical" evidence="8">
    <location>
        <begin position="200"/>
        <end position="222"/>
    </location>
</feature>
<dbReference type="InterPro" id="IPR036259">
    <property type="entry name" value="MFS_trans_sf"/>
</dbReference>
<evidence type="ECO:0000256" key="3">
    <source>
        <dbReference type="ARBA" id="ARBA00022448"/>
    </source>
</evidence>
<dbReference type="OrthoDB" id="5290825at2759"/>
<dbReference type="FunFam" id="1.20.1250.20:FF:000474">
    <property type="entry name" value="Sugar transporter, putative"/>
    <property type="match status" value="1"/>
</dbReference>
<feature type="transmembrane region" description="Helical" evidence="8">
    <location>
        <begin position="176"/>
        <end position="194"/>
    </location>
</feature>
<dbReference type="InterPro" id="IPR020846">
    <property type="entry name" value="MFS_dom"/>
</dbReference>
<feature type="transmembrane region" description="Helical" evidence="8">
    <location>
        <begin position="422"/>
        <end position="444"/>
    </location>
</feature>
<feature type="transmembrane region" description="Helical" evidence="8">
    <location>
        <begin position="456"/>
        <end position="476"/>
    </location>
</feature>
<evidence type="ECO:0000256" key="7">
    <source>
        <dbReference type="RuleBase" id="RU003346"/>
    </source>
</evidence>
<evidence type="ECO:0000256" key="6">
    <source>
        <dbReference type="ARBA" id="ARBA00023136"/>
    </source>
</evidence>
<feature type="transmembrane region" description="Helical" evidence="8">
    <location>
        <begin position="143"/>
        <end position="164"/>
    </location>
</feature>
<dbReference type="EMBL" id="CP055899">
    <property type="protein sequence ID" value="QKX57223.1"/>
    <property type="molecule type" value="Genomic_DNA"/>
</dbReference>
<comment type="subcellular location">
    <subcellularLocation>
        <location evidence="1">Membrane</location>
        <topology evidence="1">Multi-pass membrane protein</topology>
    </subcellularLocation>
</comment>
<feature type="transmembrane region" description="Helical" evidence="8">
    <location>
        <begin position="488"/>
        <end position="508"/>
    </location>
</feature>
<dbReference type="AlphaFoldDB" id="A0A7H8QWQ1"/>
<keyword evidence="5 8" id="KW-1133">Transmembrane helix</keyword>
<dbReference type="GO" id="GO:0016020">
    <property type="term" value="C:membrane"/>
    <property type="evidence" value="ECO:0007669"/>
    <property type="project" value="UniProtKB-SubCell"/>
</dbReference>
<evidence type="ECO:0000259" key="9">
    <source>
        <dbReference type="PROSITE" id="PS50850"/>
    </source>
</evidence>
<organism evidence="10 11">
    <name type="scientific">Talaromyces rugulosus</name>
    <name type="common">Penicillium rugulosum</name>
    <dbReference type="NCBI Taxonomy" id="121627"/>
    <lineage>
        <taxon>Eukaryota</taxon>
        <taxon>Fungi</taxon>
        <taxon>Dikarya</taxon>
        <taxon>Ascomycota</taxon>
        <taxon>Pezizomycotina</taxon>
        <taxon>Eurotiomycetes</taxon>
        <taxon>Eurotiomycetidae</taxon>
        <taxon>Eurotiales</taxon>
        <taxon>Trichocomaceae</taxon>
        <taxon>Talaromyces</taxon>
        <taxon>Talaromyces sect. Islandici</taxon>
    </lineage>
</organism>
<keyword evidence="3 7" id="KW-0813">Transport</keyword>
<dbReference type="Pfam" id="PF00083">
    <property type="entry name" value="Sugar_tr"/>
    <property type="match status" value="1"/>
</dbReference>
<feature type="transmembrane region" description="Helical" evidence="8">
    <location>
        <begin position="388"/>
        <end position="410"/>
    </location>
</feature>
<dbReference type="KEGG" id="trg:TRUGW13939_04331"/>
<evidence type="ECO:0000256" key="5">
    <source>
        <dbReference type="ARBA" id="ARBA00022989"/>
    </source>
</evidence>
<dbReference type="InterPro" id="IPR003663">
    <property type="entry name" value="Sugar/inositol_transpt"/>
</dbReference>
<dbReference type="GO" id="GO:0022857">
    <property type="term" value="F:transmembrane transporter activity"/>
    <property type="evidence" value="ECO:0007669"/>
    <property type="project" value="InterPro"/>
</dbReference>
<dbReference type="PANTHER" id="PTHR48020:SF4">
    <property type="entry name" value="SYMPORT, PUTATIVE (AFU_ORTHOLOGUE AFUA_3G11790)-RELATED"/>
    <property type="match status" value="1"/>
</dbReference>
<feature type="transmembrane region" description="Helical" evidence="8">
    <location>
        <begin position="263"/>
        <end position="286"/>
    </location>
</feature>
<evidence type="ECO:0000256" key="1">
    <source>
        <dbReference type="ARBA" id="ARBA00004141"/>
    </source>
</evidence>
<dbReference type="InterPro" id="IPR050814">
    <property type="entry name" value="Myo-inositol_Transporter"/>
</dbReference>
<proteinExistence type="inferred from homology"/>
<dbReference type="GO" id="GO:0015798">
    <property type="term" value="P:myo-inositol transport"/>
    <property type="evidence" value="ECO:0007669"/>
    <property type="project" value="UniProtKB-ARBA"/>
</dbReference>
<dbReference type="PANTHER" id="PTHR48020">
    <property type="entry name" value="PROTON MYO-INOSITOL COTRANSPORTER"/>
    <property type="match status" value="1"/>
</dbReference>